<feature type="compositionally biased region" description="Acidic residues" evidence="4">
    <location>
        <begin position="256"/>
        <end position="270"/>
    </location>
</feature>
<sequence>MTCLSGLTSTVYLRTTFSAVYYLGDLSSKDHASHLAAQNTCIHIHVGCHSIFLSYVPPYLRFALHPAEFQCLCIAARYLQCKEYSDSMTKETEGHASKRVADGSPGPCGSKKARISEDVEEESLCSEGGWQATLGTSLAEQLEQLTVKQHLTARQVKKLLRAVLTNEDVVSAFRRYINLSDPETGELSASTRRKAKGLGLLSTAPNESGKSIPEVESRVLTRSLTRSLHQSLREYLPAKSAEATAIHKPRTILDMEFPDEDDEGEGDEVATDSCTLKSPSSLGDTEYRPGPLDFQLLRKDRFLDLYGTEGTSITHTNTEDGGDKNSDENSNQSGSVDMDYSGLQTPSPEISTDLDDLSTNESHSEPSRSPYLTRSRAAHNPLISNSVNPSSPTLMADELENRDTGEHRPSSTPGSVDDNLSASAVEPPHHRVSTPILSAEMSSCDDPEDAEDTVYAEFLRSLFPPSVKLNDTSYSESTRTPTTESGCNTGLSPGSQGHQPVVASTTGDQRKGSASSVDRDEDEDPDDPEFDVMAELDQVDREDFFDELRDDRAVRVSKLEAKTLHEDLRNMFNEEEEDEYSVTESDRPRTSTVFAMKSQCHRLFSGHRLGKLEDVSDEQRQQSTTEAAASRHDNVGAPNFSEGTFATETAEGKKFTPEQLNRLQRQLGMHIQLLTTSFLCTYDFPRLRQAVTQPCARALKELASRREAFDLMAEQHVGYRLPARLTSFYWVCPSLDEAVQLVSDYAGLSCLPRLPKPRMDSYTNKKQWRSIPRSAFNMPLPRCLVRLMTNNPVWSYAYLMPAALPSTFDLTRDEAAHRVIYHPSEDALILMGLADFGFGESAKKRRPYITYHLIRKHLLPCRTLLQLRARRWNLLGSKAVGTTTSTSPNCVVPLPTRRLHQLYSSLSDRHPISQELLQQFADEVATVAFPYNSVPSTGCLSEQSAKQWIARYGLPRQPVYGRALYFNQNSEETRQKKVEWCKLIQSVLSGFVQRAECLWWSNSQTTDMSHRSYSYAAARPVDLNANVLKQEQEEALSPSDPTKQNIFSPTFLPAIPVDLTPDGSIVLTKGAQPVLVEVRETACQITPKSDANPMPVSDTKQHVKVVGRVSGTPTIAEYIEAALVRTHQQASGARNRPRPLDLKTLEELASPNVACGKVPLPPLFPGQSKIIRKSRAASESGCQVNKESPLRTTPFSEVMAETLARERICADLKKTNEPAIVTCQKLVNALNTSFHKGVDRILNVQAEESFSPRRFAPIPKASPFVQTNQTERGQCSLDLSPPLKDSLSIQSMALFPNSCLLTAGRFLNRCKARGEATSADLILAPSSLIAQRQSALDEFDIRRARSLLDRCRAYLPCSKYGTLVSTLKNLNQIVHGPGTSSVEITKAQKHREIRELLTTVLHLLEDRRPLWEDFLCLLTPQQARSVGLLPSFINLARVHRAQRVMHDLVPGDRRFWRRLRTLADSLNPHSQFVSVKQPIEKQLDLSGEDSSLHSVAMTEYMDNSELTNPNRNCRNNVRRGGAGDRNARRLRSRVVRSPLSKTWSFLEGSWRNRPILLLQLANLTNVNHKPYAGFEQSFEEVDLLARHPLGNAPFQKAKDPRIKPEPSSPSVSSNEDDYSLSQGWEVCTQLSAANRRHRSSSNATSRHCPCPCHPGPSSSGVGTLSSGKPAKADSLGLRHCICCSLRVHRGIVYVDECNFHLRPVQITWPVNFKPKARLPSASIRKDRSVSSANNSFDSSVPPVHLISSVSTRVMLTQLAEEHEQPNRASVSGSVIDAARRRLCIEFLPSVSQPTDKTETSTSTPVAITDKEILIAEPDGDGDQPCSPQHVDRNPSEIEKEANLPSLSPSWMIDDDAACFNTEAFASTSPSNEDMSKTLCPGDEIAGYSIPLFGSVISWDPEEDRQLLEFCKARGWYNSSMFEDLAKIWVPKPNPYSRSRTAVELESRFKDLMRLTLGDAYDPQLFQSPEREISDGH</sequence>
<evidence type="ECO:0000256" key="4">
    <source>
        <dbReference type="SAM" id="MobiDB-lite"/>
    </source>
</evidence>
<keyword evidence="2" id="KW-0804">Transcription</keyword>
<name>A0AAV2TI52_CALDB</name>
<gene>
    <name evidence="5" type="ORF">CDAUBV1_LOCUS10207</name>
</gene>
<dbReference type="InterPro" id="IPR052435">
    <property type="entry name" value="YY1-Transcr_Regul"/>
</dbReference>
<organism evidence="5 6">
    <name type="scientific">Calicophoron daubneyi</name>
    <name type="common">Rumen fluke</name>
    <name type="synonym">Paramphistomum daubneyi</name>
    <dbReference type="NCBI Taxonomy" id="300641"/>
    <lineage>
        <taxon>Eukaryota</taxon>
        <taxon>Metazoa</taxon>
        <taxon>Spiralia</taxon>
        <taxon>Lophotrochozoa</taxon>
        <taxon>Platyhelminthes</taxon>
        <taxon>Trematoda</taxon>
        <taxon>Digenea</taxon>
        <taxon>Plagiorchiida</taxon>
        <taxon>Pronocephalata</taxon>
        <taxon>Paramphistomoidea</taxon>
        <taxon>Paramphistomidae</taxon>
        <taxon>Calicophoron</taxon>
    </lineage>
</organism>
<evidence type="ECO:0000256" key="3">
    <source>
        <dbReference type="ARBA" id="ARBA00023242"/>
    </source>
</evidence>
<keyword evidence="1" id="KW-0805">Transcription regulation</keyword>
<dbReference type="GO" id="GO:0006355">
    <property type="term" value="P:regulation of DNA-templated transcription"/>
    <property type="evidence" value="ECO:0007669"/>
    <property type="project" value="TreeGrafter"/>
</dbReference>
<evidence type="ECO:0008006" key="7">
    <source>
        <dbReference type="Google" id="ProtNLM"/>
    </source>
</evidence>
<keyword evidence="3" id="KW-0539">Nucleus</keyword>
<dbReference type="GO" id="GO:0005634">
    <property type="term" value="C:nucleus"/>
    <property type="evidence" value="ECO:0007669"/>
    <property type="project" value="TreeGrafter"/>
</dbReference>
<evidence type="ECO:0000313" key="5">
    <source>
        <dbReference type="EMBL" id="CAL5136125.1"/>
    </source>
</evidence>
<feature type="region of interest" description="Disordered" evidence="4">
    <location>
        <begin position="93"/>
        <end position="113"/>
    </location>
</feature>
<accession>A0AAV2TI52</accession>
<evidence type="ECO:0000256" key="2">
    <source>
        <dbReference type="ARBA" id="ARBA00023163"/>
    </source>
</evidence>
<dbReference type="GO" id="GO:0003712">
    <property type="term" value="F:transcription coregulator activity"/>
    <property type="evidence" value="ECO:0007669"/>
    <property type="project" value="TreeGrafter"/>
</dbReference>
<reference evidence="5" key="1">
    <citation type="submission" date="2024-06" db="EMBL/GenBank/DDBJ databases">
        <authorList>
            <person name="Liu X."/>
            <person name="Lenzi L."/>
            <person name="Haldenby T S."/>
            <person name="Uol C."/>
        </authorList>
    </citation>
    <scope>NUCLEOTIDE SEQUENCE</scope>
</reference>
<dbReference type="EMBL" id="CAXLJL010000290">
    <property type="protein sequence ID" value="CAL5136125.1"/>
    <property type="molecule type" value="Genomic_DNA"/>
</dbReference>
<feature type="region of interest" description="Disordered" evidence="4">
    <location>
        <begin position="466"/>
        <end position="529"/>
    </location>
</feature>
<feature type="region of interest" description="Disordered" evidence="4">
    <location>
        <begin position="401"/>
        <end position="432"/>
    </location>
</feature>
<feature type="compositionally biased region" description="Acidic residues" evidence="4">
    <location>
        <begin position="519"/>
        <end position="529"/>
    </location>
</feature>
<feature type="compositionally biased region" description="Basic and acidic residues" evidence="4">
    <location>
        <begin position="317"/>
        <end position="327"/>
    </location>
</feature>
<feature type="compositionally biased region" description="Polar residues" evidence="4">
    <location>
        <begin position="272"/>
        <end position="283"/>
    </location>
</feature>
<comment type="caution">
    <text evidence="5">The sequence shown here is derived from an EMBL/GenBank/DDBJ whole genome shotgun (WGS) entry which is preliminary data.</text>
</comment>
<dbReference type="PANTHER" id="PTHR16088">
    <property type="entry name" value="YY1 ASSOCIATED PROTEIN-RELATED"/>
    <property type="match status" value="1"/>
</dbReference>
<feature type="compositionally biased region" description="Basic and acidic residues" evidence="4">
    <location>
        <begin position="611"/>
        <end position="620"/>
    </location>
</feature>
<feature type="region of interest" description="Disordered" evidence="4">
    <location>
        <begin position="311"/>
        <end position="375"/>
    </location>
</feature>
<evidence type="ECO:0000313" key="6">
    <source>
        <dbReference type="Proteomes" id="UP001497525"/>
    </source>
</evidence>
<evidence type="ECO:0000256" key="1">
    <source>
        <dbReference type="ARBA" id="ARBA00023015"/>
    </source>
</evidence>
<protein>
    <recommendedName>
        <fullName evidence="7">Myb-like domain-containing protein</fullName>
    </recommendedName>
</protein>
<dbReference type="PANTHER" id="PTHR16088:SF3">
    <property type="entry name" value="GON-4-LIKE PROTEIN"/>
    <property type="match status" value="1"/>
</dbReference>
<dbReference type="Proteomes" id="UP001497525">
    <property type="component" value="Unassembled WGS sequence"/>
</dbReference>
<feature type="region of interest" description="Disordered" evidence="4">
    <location>
        <begin position="1591"/>
        <end position="1617"/>
    </location>
</feature>
<proteinExistence type="predicted"/>
<feature type="region of interest" description="Disordered" evidence="4">
    <location>
        <begin position="611"/>
        <end position="653"/>
    </location>
</feature>
<feature type="compositionally biased region" description="Polar residues" evidence="4">
    <location>
        <begin position="469"/>
        <end position="516"/>
    </location>
</feature>
<feature type="compositionally biased region" description="Polar residues" evidence="4">
    <location>
        <begin position="410"/>
        <end position="422"/>
    </location>
</feature>
<feature type="region of interest" description="Disordered" evidence="4">
    <location>
        <begin position="250"/>
        <end position="290"/>
    </location>
</feature>